<organism evidence="2 3">
    <name type="scientific">Plantactinospora soyae</name>
    <dbReference type="NCBI Taxonomy" id="1544732"/>
    <lineage>
        <taxon>Bacteria</taxon>
        <taxon>Bacillati</taxon>
        <taxon>Actinomycetota</taxon>
        <taxon>Actinomycetes</taxon>
        <taxon>Micromonosporales</taxon>
        <taxon>Micromonosporaceae</taxon>
        <taxon>Plantactinospora</taxon>
    </lineage>
</organism>
<feature type="compositionally biased region" description="Low complexity" evidence="1">
    <location>
        <begin position="164"/>
        <end position="178"/>
    </location>
</feature>
<feature type="compositionally biased region" description="Gly residues" evidence="1">
    <location>
        <begin position="151"/>
        <end position="163"/>
    </location>
</feature>
<dbReference type="AlphaFoldDB" id="A0A927R0N4"/>
<feature type="region of interest" description="Disordered" evidence="1">
    <location>
        <begin position="1"/>
        <end position="50"/>
    </location>
</feature>
<proteinExistence type="predicted"/>
<evidence type="ECO:0000313" key="2">
    <source>
        <dbReference type="EMBL" id="MBE1488833.1"/>
    </source>
</evidence>
<evidence type="ECO:0000313" key="3">
    <source>
        <dbReference type="Proteomes" id="UP000649753"/>
    </source>
</evidence>
<keyword evidence="3" id="KW-1185">Reference proteome</keyword>
<sequence>MGVVQDDQHPSPGEQGPEPGGPSGQCGGQGRGVLAERTEEAGEGVGGADRRIGIVAAQVHVEASVREPVGGPVRPVHGERGLAHPGRAGQRRDHRLLDRVAGAEQGVEFRQLPVSRREREHVRRQPAGSRDAADPRPAAGSVLRAARAVEGGAGAGAGAGTRGGPAVRDVLAGRPGVPGRRRPDRRRRTDGVEFPVAGPLPQFGEFGGIAVE</sequence>
<evidence type="ECO:0000256" key="1">
    <source>
        <dbReference type="SAM" id="MobiDB-lite"/>
    </source>
</evidence>
<dbReference type="EMBL" id="JADBEB010000001">
    <property type="protein sequence ID" value="MBE1488833.1"/>
    <property type="molecule type" value="Genomic_DNA"/>
</dbReference>
<feature type="compositionally biased region" description="Gly residues" evidence="1">
    <location>
        <begin position="21"/>
        <end position="31"/>
    </location>
</feature>
<protein>
    <submittedName>
        <fullName evidence="2">Uncharacterized protein</fullName>
    </submittedName>
</protein>
<comment type="caution">
    <text evidence="2">The sequence shown here is derived from an EMBL/GenBank/DDBJ whole genome shotgun (WGS) entry which is preliminary data.</text>
</comment>
<feature type="compositionally biased region" description="Low complexity" evidence="1">
    <location>
        <begin position="66"/>
        <end position="75"/>
    </location>
</feature>
<dbReference type="Proteomes" id="UP000649753">
    <property type="component" value="Unassembled WGS sequence"/>
</dbReference>
<feature type="region of interest" description="Disordered" evidence="1">
    <location>
        <begin position="64"/>
        <end position="199"/>
    </location>
</feature>
<name>A0A927R0N4_9ACTN</name>
<gene>
    <name evidence="2" type="ORF">H4W31_004471</name>
</gene>
<accession>A0A927R0N4</accession>
<feature type="compositionally biased region" description="Basic residues" evidence="1">
    <location>
        <begin position="179"/>
        <end position="188"/>
    </location>
</feature>
<reference evidence="2" key="1">
    <citation type="submission" date="2020-10" db="EMBL/GenBank/DDBJ databases">
        <title>Sequencing the genomes of 1000 actinobacteria strains.</title>
        <authorList>
            <person name="Klenk H.-P."/>
        </authorList>
    </citation>
    <scope>NUCLEOTIDE SEQUENCE</scope>
    <source>
        <strain evidence="2">DSM 46832</strain>
    </source>
</reference>
<dbReference type="RefSeq" id="WP_192768409.1">
    <property type="nucleotide sequence ID" value="NZ_JADBEB010000001.1"/>
</dbReference>